<dbReference type="EMBL" id="JAPMLT010000010">
    <property type="protein sequence ID" value="MCX7571409.1"/>
    <property type="molecule type" value="Genomic_DNA"/>
</dbReference>
<keyword evidence="7" id="KW-0573">Peptidoglycan synthesis</keyword>
<feature type="domain" description="Penicillin-binding protein transpeptidase" evidence="12">
    <location>
        <begin position="283"/>
        <end position="620"/>
    </location>
</feature>
<feature type="domain" description="Penicillin-binding protein dimerisation" evidence="13">
    <location>
        <begin position="65"/>
        <end position="236"/>
    </location>
</feature>
<dbReference type="InterPro" id="IPR050515">
    <property type="entry name" value="Beta-lactam/transpept"/>
</dbReference>
<keyword evidence="4" id="KW-1003">Cell membrane</keyword>
<accession>A0ABT3X3E1</accession>
<evidence type="ECO:0000256" key="11">
    <source>
        <dbReference type="SAM" id="Phobius"/>
    </source>
</evidence>
<evidence type="ECO:0000256" key="5">
    <source>
        <dbReference type="ARBA" id="ARBA00022692"/>
    </source>
</evidence>
<keyword evidence="5 11" id="KW-0812">Transmembrane</keyword>
<dbReference type="PANTHER" id="PTHR30627:SF2">
    <property type="entry name" value="PEPTIDOGLYCAN D,D-TRANSPEPTIDASE MRDA"/>
    <property type="match status" value="1"/>
</dbReference>
<keyword evidence="6" id="KW-0133">Cell shape</keyword>
<keyword evidence="15" id="KW-1185">Reference proteome</keyword>
<dbReference type="SUPFAM" id="SSF56519">
    <property type="entry name" value="Penicillin binding protein dimerisation domain"/>
    <property type="match status" value="1"/>
</dbReference>
<dbReference type="Pfam" id="PF03717">
    <property type="entry name" value="PBP_dimer"/>
    <property type="match status" value="1"/>
</dbReference>
<protein>
    <submittedName>
        <fullName evidence="14">Penicillin-binding transpeptidase domain-containing protein</fullName>
    </submittedName>
</protein>
<reference evidence="14 15" key="1">
    <citation type="submission" date="2022-11" db="EMBL/GenBank/DDBJ databases">
        <title>Study of microbial diversity in lake waters.</title>
        <authorList>
            <person name="Zhang J."/>
        </authorList>
    </citation>
    <scope>NUCLEOTIDE SEQUENCE [LARGE SCALE GENOMIC DNA]</scope>
    <source>
        <strain evidence="14 15">DT12</strain>
    </source>
</reference>
<evidence type="ECO:0000256" key="6">
    <source>
        <dbReference type="ARBA" id="ARBA00022960"/>
    </source>
</evidence>
<name>A0ABT3X3E1_9BACL</name>
<dbReference type="Gene3D" id="3.90.1310.10">
    <property type="entry name" value="Penicillin-binding protein 2a (Domain 2)"/>
    <property type="match status" value="1"/>
</dbReference>
<keyword evidence="9 11" id="KW-0472">Membrane</keyword>
<evidence type="ECO:0000256" key="8">
    <source>
        <dbReference type="ARBA" id="ARBA00022989"/>
    </source>
</evidence>
<organism evidence="14 15">
    <name type="scientific">Tumebacillus lacus</name>
    <dbReference type="NCBI Taxonomy" id="2995335"/>
    <lineage>
        <taxon>Bacteria</taxon>
        <taxon>Bacillati</taxon>
        <taxon>Bacillota</taxon>
        <taxon>Bacilli</taxon>
        <taxon>Bacillales</taxon>
        <taxon>Alicyclobacillaceae</taxon>
        <taxon>Tumebacillus</taxon>
    </lineage>
</organism>
<evidence type="ECO:0000259" key="13">
    <source>
        <dbReference type="Pfam" id="PF03717"/>
    </source>
</evidence>
<evidence type="ECO:0000256" key="10">
    <source>
        <dbReference type="ARBA" id="ARBA00023316"/>
    </source>
</evidence>
<dbReference type="InterPro" id="IPR001460">
    <property type="entry name" value="PCN-bd_Tpept"/>
</dbReference>
<gene>
    <name evidence="14" type="ORF">OS242_15775</name>
</gene>
<evidence type="ECO:0000256" key="1">
    <source>
        <dbReference type="ARBA" id="ARBA00004167"/>
    </source>
</evidence>
<keyword evidence="8 11" id="KW-1133">Transmembrane helix</keyword>
<evidence type="ECO:0000313" key="14">
    <source>
        <dbReference type="EMBL" id="MCX7571409.1"/>
    </source>
</evidence>
<keyword evidence="10" id="KW-0961">Cell wall biogenesis/degradation</keyword>
<dbReference type="PANTHER" id="PTHR30627">
    <property type="entry name" value="PEPTIDOGLYCAN D,D-TRANSPEPTIDASE"/>
    <property type="match status" value="1"/>
</dbReference>
<evidence type="ECO:0000256" key="9">
    <source>
        <dbReference type="ARBA" id="ARBA00023136"/>
    </source>
</evidence>
<evidence type="ECO:0000256" key="2">
    <source>
        <dbReference type="ARBA" id="ARBA00004236"/>
    </source>
</evidence>
<sequence length="630" mass="70989">MNRHPHQQHLEEELKTATGKRLNLLFMLIFVALAVLVFRLSFLQLSQGDFYLKEAETNRFIQQTVPAPRGLIYDRDRNLLVNNKPSFTITYTILDQEEKQSRQIADRLAPVMKRTPEEVLAAMDLSGQRYMLSMARKLMTGANEEQIAYIREHQEELPGVNVIVEPIRDYLYGPFASHILGYLNNIPQEYWQAHKDEYQQTDRIGMAGVEKSYEAQLRGRPGKVQVEVNIYNQPLQDQRVEDPIKGHDLILTLDRNLQTVTERVLADRVRALSRRVRTVKHAAAVAMNPKTGEIYAMASYPQYDPNLWIRGLSEKEYLEQFQPAEMNRAIQQVYQPGSTIKMATVLAGLKEGTITPHTVMNDPGKVQVGYIVKGVPNYIKSWKPMGNINTYRALAESSNVYMIKTFLKMAGYYEGMSTPQVNHFLADTLPKTMTKILNYHKELGLGEVTTGIDLPYEAEGQVTQEGLVSDLAFAAIGQTEKYTLLQLAQYVSTIANDGKRIQPHVVKALIDPITKAEQPIEPVTQGQVSFPMEHLRAVQQGMYDVTNKPYGTFYSVFGGYPVKVAGKTGTAETGRGTENSVFVGYAPYNDPEIAIAVIVPDNEKQSHSNEALGPIAKAMIDAYFAHRITP</sequence>
<dbReference type="Pfam" id="PF00905">
    <property type="entry name" value="Transpeptidase"/>
    <property type="match status" value="1"/>
</dbReference>
<proteinExistence type="inferred from homology"/>
<dbReference type="InterPro" id="IPR036138">
    <property type="entry name" value="PBP_dimer_sf"/>
</dbReference>
<dbReference type="RefSeq" id="WP_267152657.1">
    <property type="nucleotide sequence ID" value="NZ_JAPMLT010000010.1"/>
</dbReference>
<evidence type="ECO:0000259" key="12">
    <source>
        <dbReference type="Pfam" id="PF00905"/>
    </source>
</evidence>
<dbReference type="Gene3D" id="3.40.710.10">
    <property type="entry name" value="DD-peptidase/beta-lactamase superfamily"/>
    <property type="match status" value="1"/>
</dbReference>
<dbReference type="InterPro" id="IPR012338">
    <property type="entry name" value="Beta-lactam/transpept-like"/>
</dbReference>
<evidence type="ECO:0000256" key="4">
    <source>
        <dbReference type="ARBA" id="ARBA00022475"/>
    </source>
</evidence>
<comment type="similarity">
    <text evidence="3">Belongs to the transpeptidase family.</text>
</comment>
<dbReference type="SUPFAM" id="SSF56601">
    <property type="entry name" value="beta-lactamase/transpeptidase-like"/>
    <property type="match status" value="1"/>
</dbReference>
<evidence type="ECO:0000256" key="7">
    <source>
        <dbReference type="ARBA" id="ARBA00022984"/>
    </source>
</evidence>
<comment type="caution">
    <text evidence="14">The sequence shown here is derived from an EMBL/GenBank/DDBJ whole genome shotgun (WGS) entry which is preliminary data.</text>
</comment>
<dbReference type="InterPro" id="IPR005311">
    <property type="entry name" value="PBP_dimer"/>
</dbReference>
<comment type="subcellular location">
    <subcellularLocation>
        <location evidence="2">Cell membrane</location>
    </subcellularLocation>
    <subcellularLocation>
        <location evidence="1">Membrane</location>
        <topology evidence="1">Single-pass membrane protein</topology>
    </subcellularLocation>
</comment>
<evidence type="ECO:0000256" key="3">
    <source>
        <dbReference type="ARBA" id="ARBA00007171"/>
    </source>
</evidence>
<dbReference type="Proteomes" id="UP001208017">
    <property type="component" value="Unassembled WGS sequence"/>
</dbReference>
<feature type="transmembrane region" description="Helical" evidence="11">
    <location>
        <begin position="21"/>
        <end position="42"/>
    </location>
</feature>
<evidence type="ECO:0000313" key="15">
    <source>
        <dbReference type="Proteomes" id="UP001208017"/>
    </source>
</evidence>